<sequence length="29" mass="3303">MPIYKEGKHIVRICKNLVDGIDFINVSEA</sequence>
<evidence type="ECO:0000313" key="2">
    <source>
        <dbReference type="Proteomes" id="UP001519342"/>
    </source>
</evidence>
<protein>
    <submittedName>
        <fullName evidence="1">Uncharacterized protein</fullName>
    </submittedName>
</protein>
<gene>
    <name evidence="1" type="ORF">J2Z76_002860</name>
</gene>
<dbReference type="Proteomes" id="UP001519342">
    <property type="component" value="Unassembled WGS sequence"/>
</dbReference>
<name>A0ABS4GH25_9FIRM</name>
<accession>A0ABS4GH25</accession>
<organism evidence="1 2">
    <name type="scientific">Sedimentibacter acidaminivorans</name>
    <dbReference type="NCBI Taxonomy" id="913099"/>
    <lineage>
        <taxon>Bacteria</taxon>
        <taxon>Bacillati</taxon>
        <taxon>Bacillota</taxon>
        <taxon>Tissierellia</taxon>
        <taxon>Sedimentibacter</taxon>
    </lineage>
</organism>
<dbReference type="EMBL" id="JAGGKS010000009">
    <property type="protein sequence ID" value="MBP1926988.1"/>
    <property type="molecule type" value="Genomic_DNA"/>
</dbReference>
<reference evidence="1 2" key="1">
    <citation type="submission" date="2021-03" db="EMBL/GenBank/DDBJ databases">
        <title>Genomic Encyclopedia of Type Strains, Phase IV (KMG-IV): sequencing the most valuable type-strain genomes for metagenomic binning, comparative biology and taxonomic classification.</title>
        <authorList>
            <person name="Goeker M."/>
        </authorList>
    </citation>
    <scope>NUCLEOTIDE SEQUENCE [LARGE SCALE GENOMIC DNA]</scope>
    <source>
        <strain evidence="1 2">DSM 24004</strain>
    </source>
</reference>
<proteinExistence type="predicted"/>
<comment type="caution">
    <text evidence="1">The sequence shown here is derived from an EMBL/GenBank/DDBJ whole genome shotgun (WGS) entry which is preliminary data.</text>
</comment>
<keyword evidence="2" id="KW-1185">Reference proteome</keyword>
<evidence type="ECO:0000313" key="1">
    <source>
        <dbReference type="EMBL" id="MBP1926988.1"/>
    </source>
</evidence>